<keyword evidence="3" id="KW-0687">Ribonucleoprotein</keyword>
<protein>
    <submittedName>
        <fullName evidence="5">60S ribosomal protein L30</fullName>
    </submittedName>
</protein>
<organism evidence="5 6">
    <name type="scientific">Cyanidioschyzon merolae (strain NIES-3377 / 10D)</name>
    <name type="common">Unicellular red alga</name>
    <dbReference type="NCBI Taxonomy" id="280699"/>
    <lineage>
        <taxon>Eukaryota</taxon>
        <taxon>Rhodophyta</taxon>
        <taxon>Bangiophyceae</taxon>
        <taxon>Cyanidiales</taxon>
        <taxon>Cyanidiaceae</taxon>
        <taxon>Cyanidioschyzon</taxon>
    </lineage>
</organism>
<dbReference type="GeneID" id="16995055"/>
<proteinExistence type="inferred from homology"/>
<dbReference type="Proteomes" id="UP000007014">
    <property type="component" value="Chromosome 13"/>
</dbReference>
<reference evidence="5 6" key="2">
    <citation type="journal article" date="2007" name="BMC Biol.">
        <title>A 100%-complete sequence reveals unusually simple genomic features in the hot-spring red alga Cyanidioschyzon merolae.</title>
        <authorList>
            <person name="Nozaki H."/>
            <person name="Takano H."/>
            <person name="Misumi O."/>
            <person name="Terasawa K."/>
            <person name="Matsuzaki M."/>
            <person name="Maruyama S."/>
            <person name="Nishida K."/>
            <person name="Yagisawa F."/>
            <person name="Yoshida Y."/>
            <person name="Fujiwara T."/>
            <person name="Takio S."/>
            <person name="Tamura K."/>
            <person name="Chung S.J."/>
            <person name="Nakamura S."/>
            <person name="Kuroiwa H."/>
            <person name="Tanaka K."/>
            <person name="Sato N."/>
            <person name="Kuroiwa T."/>
        </authorList>
    </citation>
    <scope>NUCLEOTIDE SEQUENCE [LARGE SCALE GENOMIC DNA]</scope>
    <source>
        <strain evidence="5 6">10D</strain>
    </source>
</reference>
<dbReference type="STRING" id="280699.M1VDN9"/>
<dbReference type="InterPro" id="IPR000231">
    <property type="entry name" value="Ribosomal_eL30"/>
</dbReference>
<sequence length="119" mass="12955">MSATRKTRSVSEAINARLALVMKSGRYHLGYKSTLKSLRQGKCKLVIIASNCPRLRKSTLDYYAMLAKAQVYRYPASSIELGTACGRYFRVMVMAITDPGDSDILKAITEEAAGGSAAV</sequence>
<keyword evidence="2 5" id="KW-0689">Ribosomal protein</keyword>
<dbReference type="PROSITE" id="PS00993">
    <property type="entry name" value="RIBOSOMAL_L30E_2"/>
    <property type="match status" value="1"/>
</dbReference>
<dbReference type="Pfam" id="PF01248">
    <property type="entry name" value="Ribosomal_L7Ae"/>
    <property type="match status" value="1"/>
</dbReference>
<dbReference type="HAMAP" id="MF_00481">
    <property type="entry name" value="Ribosomal_eL30"/>
    <property type="match status" value="1"/>
</dbReference>
<dbReference type="eggNOG" id="KOG2988">
    <property type="taxonomic scope" value="Eukaryota"/>
</dbReference>
<dbReference type="InterPro" id="IPR022991">
    <property type="entry name" value="Ribosomal_eL30_CS"/>
</dbReference>
<evidence type="ECO:0000313" key="5">
    <source>
        <dbReference type="EMBL" id="BAM80932.1"/>
    </source>
</evidence>
<dbReference type="EMBL" id="AP006495">
    <property type="protein sequence ID" value="BAM80932.1"/>
    <property type="molecule type" value="Genomic_DNA"/>
</dbReference>
<dbReference type="GO" id="GO:0003735">
    <property type="term" value="F:structural constituent of ribosome"/>
    <property type="evidence" value="ECO:0007669"/>
    <property type="project" value="InterPro"/>
</dbReference>
<evidence type="ECO:0000256" key="2">
    <source>
        <dbReference type="ARBA" id="ARBA00022980"/>
    </source>
</evidence>
<name>M1VDN9_CYAM1</name>
<evidence type="ECO:0000256" key="1">
    <source>
        <dbReference type="ARBA" id="ARBA00007326"/>
    </source>
</evidence>
<dbReference type="RefSeq" id="XP_005536968.1">
    <property type="nucleotide sequence ID" value="XM_005536911.1"/>
</dbReference>
<gene>
    <name evidence="5" type="ORF">CYME_CMM040C</name>
</gene>
<dbReference type="InterPro" id="IPR039109">
    <property type="entry name" value="Ribosomal_eL30-like"/>
</dbReference>
<dbReference type="KEGG" id="cme:CYME_CMM040C"/>
<dbReference type="Gene3D" id="3.30.1330.30">
    <property type="match status" value="1"/>
</dbReference>
<dbReference type="InterPro" id="IPR004038">
    <property type="entry name" value="Ribosomal_eL8/eL30/eS12/Gad45"/>
</dbReference>
<reference evidence="5 6" key="1">
    <citation type="journal article" date="2004" name="Nature">
        <title>Genome sequence of the ultrasmall unicellular red alga Cyanidioschyzon merolae 10D.</title>
        <authorList>
            <person name="Matsuzaki M."/>
            <person name="Misumi O."/>
            <person name="Shin-i T."/>
            <person name="Maruyama S."/>
            <person name="Takahara M."/>
            <person name="Miyagishima S."/>
            <person name="Mori T."/>
            <person name="Nishida K."/>
            <person name="Yagisawa F."/>
            <person name="Nishida K."/>
            <person name="Yoshida Y."/>
            <person name="Nishimura Y."/>
            <person name="Nakao S."/>
            <person name="Kobayashi T."/>
            <person name="Momoyama Y."/>
            <person name="Higashiyama T."/>
            <person name="Minoda A."/>
            <person name="Sano M."/>
            <person name="Nomoto H."/>
            <person name="Oishi K."/>
            <person name="Hayashi H."/>
            <person name="Ohta F."/>
            <person name="Nishizaka S."/>
            <person name="Haga S."/>
            <person name="Miura S."/>
            <person name="Morishita T."/>
            <person name="Kabeya Y."/>
            <person name="Terasawa K."/>
            <person name="Suzuki Y."/>
            <person name="Ishii Y."/>
            <person name="Asakawa S."/>
            <person name="Takano H."/>
            <person name="Ohta N."/>
            <person name="Kuroiwa H."/>
            <person name="Tanaka K."/>
            <person name="Shimizu N."/>
            <person name="Sugano S."/>
            <person name="Sato N."/>
            <person name="Nozaki H."/>
            <person name="Ogasawara N."/>
            <person name="Kohara Y."/>
            <person name="Kuroiwa T."/>
        </authorList>
    </citation>
    <scope>NUCLEOTIDE SEQUENCE [LARGE SCALE GENOMIC DNA]</scope>
    <source>
        <strain evidence="5 6">10D</strain>
    </source>
</reference>
<dbReference type="NCBIfam" id="NF002172">
    <property type="entry name" value="PRK01018.1"/>
    <property type="match status" value="1"/>
</dbReference>
<evidence type="ECO:0000256" key="3">
    <source>
        <dbReference type="ARBA" id="ARBA00023274"/>
    </source>
</evidence>
<evidence type="ECO:0000313" key="6">
    <source>
        <dbReference type="Proteomes" id="UP000007014"/>
    </source>
</evidence>
<dbReference type="PROSITE" id="PS00709">
    <property type="entry name" value="RIBOSOMAL_L30E_1"/>
    <property type="match status" value="1"/>
</dbReference>
<evidence type="ECO:0000259" key="4">
    <source>
        <dbReference type="Pfam" id="PF01248"/>
    </source>
</evidence>
<keyword evidence="6" id="KW-1185">Reference proteome</keyword>
<dbReference type="GO" id="GO:0003723">
    <property type="term" value="F:RNA binding"/>
    <property type="evidence" value="ECO:0007669"/>
    <property type="project" value="InterPro"/>
</dbReference>
<dbReference type="OrthoDB" id="1928736at2759"/>
<accession>M1VDN9</accession>
<dbReference type="AlphaFoldDB" id="M1VDN9"/>
<dbReference type="PANTHER" id="PTHR11449">
    <property type="entry name" value="RIBOSOMAL PROTEIN L30"/>
    <property type="match status" value="1"/>
</dbReference>
<dbReference type="SUPFAM" id="SSF55315">
    <property type="entry name" value="L30e-like"/>
    <property type="match status" value="1"/>
</dbReference>
<comment type="similarity">
    <text evidence="1">Belongs to the eukaryotic ribosomal protein eL30 family.</text>
</comment>
<feature type="domain" description="Ribosomal protein eL8/eL30/eS12/Gadd45" evidence="4">
    <location>
        <begin position="13"/>
        <end position="105"/>
    </location>
</feature>
<dbReference type="InterPro" id="IPR029064">
    <property type="entry name" value="Ribosomal_eL30-like_sf"/>
</dbReference>
<dbReference type="GO" id="GO:0022625">
    <property type="term" value="C:cytosolic large ribosomal subunit"/>
    <property type="evidence" value="ECO:0007669"/>
    <property type="project" value="InterPro"/>
</dbReference>
<dbReference type="FunFam" id="3.30.1330.30:FF:000001">
    <property type="entry name" value="60S ribosomal protein L30"/>
    <property type="match status" value="1"/>
</dbReference>